<comment type="catalytic activity">
    <reaction evidence="4">
        <text>ATP + H2O = ADP + phosphate + H(+)</text>
        <dbReference type="Rhea" id="RHEA:13065"/>
        <dbReference type="ChEBI" id="CHEBI:15377"/>
        <dbReference type="ChEBI" id="CHEBI:15378"/>
        <dbReference type="ChEBI" id="CHEBI:30616"/>
        <dbReference type="ChEBI" id="CHEBI:43474"/>
        <dbReference type="ChEBI" id="CHEBI:456216"/>
    </reaction>
</comment>
<dbReference type="AlphaFoldDB" id="A0AA38GG22"/>
<protein>
    <recommendedName>
        <fullName evidence="6">AAA+ ATPase domain-containing protein</fullName>
    </recommendedName>
</protein>
<dbReference type="Gene3D" id="6.10.280.40">
    <property type="match status" value="1"/>
</dbReference>
<dbReference type="Gene3D" id="3.40.50.300">
    <property type="entry name" value="P-loop containing nucleotide triphosphate hydrolases"/>
    <property type="match status" value="1"/>
</dbReference>
<dbReference type="PANTHER" id="PTHR23070">
    <property type="entry name" value="BCS1 AAA-TYPE ATPASE"/>
    <property type="match status" value="1"/>
</dbReference>
<dbReference type="InterPro" id="IPR003960">
    <property type="entry name" value="ATPase_AAA_CS"/>
</dbReference>
<accession>A0AA38GG22</accession>
<organism evidence="7 8">
    <name type="scientific">Taxus chinensis</name>
    <name type="common">Chinese yew</name>
    <name type="synonym">Taxus wallichiana var. chinensis</name>
    <dbReference type="NCBI Taxonomy" id="29808"/>
    <lineage>
        <taxon>Eukaryota</taxon>
        <taxon>Viridiplantae</taxon>
        <taxon>Streptophyta</taxon>
        <taxon>Embryophyta</taxon>
        <taxon>Tracheophyta</taxon>
        <taxon>Spermatophyta</taxon>
        <taxon>Pinopsida</taxon>
        <taxon>Pinidae</taxon>
        <taxon>Conifers II</taxon>
        <taxon>Cupressales</taxon>
        <taxon>Taxaceae</taxon>
        <taxon>Taxus</taxon>
    </lineage>
</organism>
<dbReference type="SMART" id="SM00382">
    <property type="entry name" value="AAA"/>
    <property type="match status" value="1"/>
</dbReference>
<dbReference type="InterPro" id="IPR027417">
    <property type="entry name" value="P-loop_NTPase"/>
</dbReference>
<evidence type="ECO:0000256" key="2">
    <source>
        <dbReference type="ARBA" id="ARBA00007448"/>
    </source>
</evidence>
<dbReference type="InterPro" id="IPR003959">
    <property type="entry name" value="ATPase_AAA_core"/>
</dbReference>
<evidence type="ECO:0000313" key="7">
    <source>
        <dbReference type="EMBL" id="KAH9321280.1"/>
    </source>
</evidence>
<dbReference type="InterPro" id="IPR050747">
    <property type="entry name" value="Mitochondrial_chaperone_BCS1"/>
</dbReference>
<dbReference type="Proteomes" id="UP000824469">
    <property type="component" value="Unassembled WGS sequence"/>
</dbReference>
<evidence type="ECO:0000313" key="8">
    <source>
        <dbReference type="Proteomes" id="UP000824469"/>
    </source>
</evidence>
<evidence type="ECO:0000259" key="6">
    <source>
        <dbReference type="SMART" id="SM00382"/>
    </source>
</evidence>
<evidence type="ECO:0000256" key="4">
    <source>
        <dbReference type="ARBA" id="ARBA00049360"/>
    </source>
</evidence>
<comment type="similarity">
    <text evidence="2">Belongs to the AAA ATPase family. BCS1 subfamily.</text>
</comment>
<reference evidence="7 8" key="1">
    <citation type="journal article" date="2021" name="Nat. Plants">
        <title>The Taxus genome provides insights into paclitaxel biosynthesis.</title>
        <authorList>
            <person name="Xiong X."/>
            <person name="Gou J."/>
            <person name="Liao Q."/>
            <person name="Li Y."/>
            <person name="Zhou Q."/>
            <person name="Bi G."/>
            <person name="Li C."/>
            <person name="Du R."/>
            <person name="Wang X."/>
            <person name="Sun T."/>
            <person name="Guo L."/>
            <person name="Liang H."/>
            <person name="Lu P."/>
            <person name="Wu Y."/>
            <person name="Zhang Z."/>
            <person name="Ro D.K."/>
            <person name="Shang Y."/>
            <person name="Huang S."/>
            <person name="Yan J."/>
        </authorList>
    </citation>
    <scope>NUCLEOTIDE SEQUENCE [LARGE SCALE GENOMIC DNA]</scope>
    <source>
        <strain evidence="7">Ta-2019</strain>
    </source>
</reference>
<gene>
    <name evidence="7" type="ORF">KI387_015919</name>
</gene>
<dbReference type="InterPro" id="IPR025753">
    <property type="entry name" value="AAA_N_dom"/>
</dbReference>
<dbReference type="Pfam" id="PF00004">
    <property type="entry name" value="AAA"/>
    <property type="match status" value="1"/>
</dbReference>
<dbReference type="EMBL" id="JAHRHJ020000003">
    <property type="protein sequence ID" value="KAH9321280.1"/>
    <property type="molecule type" value="Genomic_DNA"/>
</dbReference>
<keyword evidence="8" id="KW-1185">Reference proteome</keyword>
<dbReference type="OMA" id="FIMERAN"/>
<dbReference type="SUPFAM" id="SSF52540">
    <property type="entry name" value="P-loop containing nucleoside triphosphate hydrolases"/>
    <property type="match status" value="1"/>
</dbReference>
<dbReference type="GO" id="GO:0016887">
    <property type="term" value="F:ATP hydrolysis activity"/>
    <property type="evidence" value="ECO:0007669"/>
    <property type="project" value="InterPro"/>
</dbReference>
<evidence type="ECO:0000256" key="5">
    <source>
        <dbReference type="RuleBase" id="RU003651"/>
    </source>
</evidence>
<dbReference type="GO" id="GO:0005524">
    <property type="term" value="F:ATP binding"/>
    <property type="evidence" value="ECO:0007669"/>
    <property type="project" value="UniProtKB-KW"/>
</dbReference>
<dbReference type="InterPro" id="IPR058017">
    <property type="entry name" value="At3g28540-like_C"/>
</dbReference>
<dbReference type="CDD" id="cd19510">
    <property type="entry name" value="RecA-like_BCS1"/>
    <property type="match status" value="1"/>
</dbReference>
<feature type="domain" description="AAA+ ATPase" evidence="6">
    <location>
        <begin position="233"/>
        <end position="381"/>
    </location>
</feature>
<dbReference type="Pfam" id="PF14363">
    <property type="entry name" value="AAA_assoc"/>
    <property type="match status" value="1"/>
</dbReference>
<evidence type="ECO:0000256" key="1">
    <source>
        <dbReference type="ARBA" id="ARBA00001946"/>
    </source>
</evidence>
<comment type="caution">
    <text evidence="7">The sequence shown here is derived from an EMBL/GenBank/DDBJ whole genome shotgun (WGS) entry which is preliminary data.</text>
</comment>
<dbReference type="InterPro" id="IPR003593">
    <property type="entry name" value="AAA+_ATPase"/>
</dbReference>
<dbReference type="GO" id="GO:0006950">
    <property type="term" value="P:response to stress"/>
    <property type="evidence" value="ECO:0007669"/>
    <property type="project" value="UniProtKB-ARBA"/>
</dbReference>
<comment type="cofactor">
    <cofactor evidence="1">
        <name>Mg(2+)</name>
        <dbReference type="ChEBI" id="CHEBI:18420"/>
    </cofactor>
</comment>
<keyword evidence="3" id="KW-0460">Magnesium</keyword>
<dbReference type="Pfam" id="PF25568">
    <property type="entry name" value="AAA_lid_At3g28540"/>
    <property type="match status" value="1"/>
</dbReference>
<name>A0AA38GG22_TAXCH</name>
<proteinExistence type="inferred from homology"/>
<evidence type="ECO:0000256" key="3">
    <source>
        <dbReference type="ARBA" id="ARBA00022842"/>
    </source>
</evidence>
<keyword evidence="5" id="KW-0067">ATP-binding</keyword>
<sequence length="463" mass="52514">MESDKTMLWSMMGLISLQSKTLPDYLRQLYKLWKSYRENLSAFSHIDIPELEEASMGSRNEIYSSVGAYLSSLEATAKASKVSISRPRRNANLAFNLPSHHTVKDEFQGAQIWWTHHVEIDEKQGNRDRDRDRGSGSTERKYVLKISNIDRARVLSSYIDHISNFAYELKRRSKDRKLFSNSDPRGRWNSVAFKHSSTFKTLALDPALKDRVTKDLDCFQQSRDFYRRTGRAWKRGYLLYGPPGTGKSSLIAAIANYMHYDVYDLELSNVLDNSTLRELLLGTASKSVIVIEDIDCAANLPEKAMCRRPPDSQDEKKGSREIGRGMTSVTLSGLLNFADGLWSSCGEERIMIFTTNHKDKLDPALLRSGRMDMHILLSYCGFPAFKQLVYNYLDIEDHKLFDTVEEKIQCGGCLTPAEICEILIQNQSDPNTAMKSVITALEGSIARPASSPEKDEKVLSSQE</sequence>
<keyword evidence="5" id="KW-0547">Nucleotide-binding</keyword>
<dbReference type="PROSITE" id="PS00674">
    <property type="entry name" value="AAA"/>
    <property type="match status" value="1"/>
</dbReference>